<reference evidence="2 3" key="1">
    <citation type="submission" date="2015-10" db="EMBL/GenBank/DDBJ databases">
        <title>Mycobacterium gordonae draft genome assembly.</title>
        <authorList>
            <person name="Ustinova V."/>
            <person name="Smirnova T."/>
            <person name="Blagodatskikh K."/>
            <person name="Varlamov D."/>
            <person name="Larionova E."/>
            <person name="Chernousova L."/>
        </authorList>
    </citation>
    <scope>NUCLEOTIDE SEQUENCE [LARGE SCALE GENOMIC DNA]</scope>
    <source>
        <strain evidence="2 3">CTRI 14-8773</strain>
    </source>
</reference>
<evidence type="ECO:0000256" key="1">
    <source>
        <dbReference type="SAM" id="MobiDB-lite"/>
    </source>
</evidence>
<name>A0A0Q2LUX1_MYCGO</name>
<dbReference type="OrthoDB" id="4750359at2"/>
<evidence type="ECO:0000313" key="2">
    <source>
        <dbReference type="EMBL" id="KQH79594.1"/>
    </source>
</evidence>
<accession>A0A0Q2LUX1</accession>
<protein>
    <recommendedName>
        <fullName evidence="4">DUF2563 family protein</fullName>
    </recommendedName>
</protein>
<dbReference type="EMBL" id="LKTM01000086">
    <property type="protein sequence ID" value="KQH79594.1"/>
    <property type="molecule type" value="Genomic_DNA"/>
</dbReference>
<organism evidence="2 3">
    <name type="scientific">Mycobacterium gordonae</name>
    <dbReference type="NCBI Taxonomy" id="1778"/>
    <lineage>
        <taxon>Bacteria</taxon>
        <taxon>Bacillati</taxon>
        <taxon>Actinomycetota</taxon>
        <taxon>Actinomycetes</taxon>
        <taxon>Mycobacteriales</taxon>
        <taxon>Mycobacteriaceae</taxon>
        <taxon>Mycobacterium</taxon>
    </lineage>
</organism>
<sequence length="104" mass="10792">MFVDAGLLRSGGDQSRQAGDHAHRAAGHLSRAELPPGMFGDFAAAESFYAATGSVQVHHARLLLHHSELLDNTGSGAAVAAEGFTGMDESNAETVRAVRCDSAT</sequence>
<dbReference type="RefSeq" id="WP_055577524.1">
    <property type="nucleotide sequence ID" value="NZ_LKTM01000086.1"/>
</dbReference>
<feature type="region of interest" description="Disordered" evidence="1">
    <location>
        <begin position="1"/>
        <end position="26"/>
    </location>
</feature>
<proteinExistence type="predicted"/>
<dbReference type="Proteomes" id="UP000051677">
    <property type="component" value="Unassembled WGS sequence"/>
</dbReference>
<evidence type="ECO:0000313" key="3">
    <source>
        <dbReference type="Proteomes" id="UP000051677"/>
    </source>
</evidence>
<evidence type="ECO:0008006" key="4">
    <source>
        <dbReference type="Google" id="ProtNLM"/>
    </source>
</evidence>
<gene>
    <name evidence="2" type="ORF">AO501_01070</name>
</gene>
<dbReference type="Pfam" id="PF10817">
    <property type="entry name" value="DUF2563"/>
    <property type="match status" value="1"/>
</dbReference>
<comment type="caution">
    <text evidence="2">The sequence shown here is derived from an EMBL/GenBank/DDBJ whole genome shotgun (WGS) entry which is preliminary data.</text>
</comment>
<dbReference type="AlphaFoldDB" id="A0A0Q2LUX1"/>
<dbReference type="InterPro" id="IPR022534">
    <property type="entry name" value="DUF2563"/>
</dbReference>